<dbReference type="EMBL" id="CDMY01000396">
    <property type="protein sequence ID" value="CEM09859.1"/>
    <property type="molecule type" value="Genomic_DNA"/>
</dbReference>
<dbReference type="InParanoid" id="A0A0G4FAD0"/>
<dbReference type="InterPro" id="IPR011333">
    <property type="entry name" value="SKP1/BTB/POZ_sf"/>
</dbReference>
<evidence type="ECO:0000313" key="4">
    <source>
        <dbReference type="Proteomes" id="UP000041254"/>
    </source>
</evidence>
<dbReference type="Gene3D" id="3.30.710.10">
    <property type="entry name" value="Potassium Channel Kv1.1, Chain A"/>
    <property type="match status" value="1"/>
</dbReference>
<reference evidence="3 4" key="1">
    <citation type="submission" date="2014-11" db="EMBL/GenBank/DDBJ databases">
        <authorList>
            <person name="Zhu J."/>
            <person name="Qi W."/>
            <person name="Song R."/>
        </authorList>
    </citation>
    <scope>NUCLEOTIDE SEQUENCE [LARGE SCALE GENOMIC DNA]</scope>
</reference>
<evidence type="ECO:0000259" key="2">
    <source>
        <dbReference type="Pfam" id="PF02214"/>
    </source>
</evidence>
<dbReference type="Proteomes" id="UP000041254">
    <property type="component" value="Unassembled WGS sequence"/>
</dbReference>
<feature type="compositionally biased region" description="Acidic residues" evidence="1">
    <location>
        <begin position="148"/>
        <end position="175"/>
    </location>
</feature>
<gene>
    <name evidence="3" type="ORF">Vbra_14817</name>
</gene>
<evidence type="ECO:0000256" key="1">
    <source>
        <dbReference type="SAM" id="MobiDB-lite"/>
    </source>
</evidence>
<organism evidence="3 4">
    <name type="scientific">Vitrella brassicaformis (strain CCMP3155)</name>
    <dbReference type="NCBI Taxonomy" id="1169540"/>
    <lineage>
        <taxon>Eukaryota</taxon>
        <taxon>Sar</taxon>
        <taxon>Alveolata</taxon>
        <taxon>Colpodellida</taxon>
        <taxon>Vitrellaceae</taxon>
        <taxon>Vitrella</taxon>
    </lineage>
</organism>
<keyword evidence="4" id="KW-1185">Reference proteome</keyword>
<sequence>MASLKRSSDTVPTSLSAPDLPERFTLNVGGKHVQIQTKTLLSRPDDGRSLIGHITAEMRKQEVTMGDSTVISNRNVFLDRNSELMDLLLMWFRQGEACQVRRWPTEVLHYLIPEADHFGLLSLRQEIEEALQGRGGMAMAASAGEEVDVEGEGEGEGMDGGECEGTEDDTDEEGTETPPMPNDEQVGDPIFYKEDGKPADGVVRRNMELGVLASVASAGPNVLRRHATVSAAQTAAREKQHLNLKPEIDFKVFTPDWDK</sequence>
<proteinExistence type="predicted"/>
<dbReference type="SUPFAM" id="SSF54695">
    <property type="entry name" value="POZ domain"/>
    <property type="match status" value="1"/>
</dbReference>
<dbReference type="InterPro" id="IPR003131">
    <property type="entry name" value="T1-type_BTB"/>
</dbReference>
<accession>A0A0G4FAD0</accession>
<evidence type="ECO:0000313" key="3">
    <source>
        <dbReference type="EMBL" id="CEM09859.1"/>
    </source>
</evidence>
<dbReference type="VEuPathDB" id="CryptoDB:Vbra_14817"/>
<dbReference type="Pfam" id="PF02214">
    <property type="entry name" value="BTB_2"/>
    <property type="match status" value="1"/>
</dbReference>
<protein>
    <recommendedName>
        <fullName evidence="2">Potassium channel tetramerisation-type BTB domain-containing protein</fullName>
    </recommendedName>
</protein>
<dbReference type="AlphaFoldDB" id="A0A0G4FAD0"/>
<feature type="domain" description="Potassium channel tetramerisation-type BTB" evidence="2">
    <location>
        <begin position="25"/>
        <end position="123"/>
    </location>
</feature>
<name>A0A0G4FAD0_VITBC</name>
<feature type="region of interest" description="Disordered" evidence="1">
    <location>
        <begin position="148"/>
        <end position="187"/>
    </location>
</feature>
<dbReference type="GO" id="GO:0051260">
    <property type="term" value="P:protein homooligomerization"/>
    <property type="evidence" value="ECO:0007669"/>
    <property type="project" value="InterPro"/>
</dbReference>